<gene>
    <name evidence="2" type="ORF">MSEDJ_52800</name>
</gene>
<dbReference type="EMBL" id="AP022588">
    <property type="protein sequence ID" value="BBY31184.1"/>
    <property type="molecule type" value="Genomic_DNA"/>
</dbReference>
<dbReference type="RefSeq" id="WP_246230811.1">
    <property type="nucleotide sequence ID" value="NZ_AP022588.1"/>
</dbReference>
<accession>A0A7I7QXW4</accession>
<evidence type="ECO:0000313" key="2">
    <source>
        <dbReference type="EMBL" id="BBY31184.1"/>
    </source>
</evidence>
<keyword evidence="3" id="KW-1185">Reference proteome</keyword>
<dbReference type="Pfam" id="PF20815">
    <property type="entry name" value="GIY_YIG_2"/>
    <property type="match status" value="1"/>
</dbReference>
<reference evidence="2 3" key="1">
    <citation type="journal article" date="2019" name="Emerg. Microbes Infect.">
        <title>Comprehensive subspecies identification of 175 nontuberculous mycobacteria species based on 7547 genomic profiles.</title>
        <authorList>
            <person name="Matsumoto Y."/>
            <person name="Kinjo T."/>
            <person name="Motooka D."/>
            <person name="Nabeya D."/>
            <person name="Jung N."/>
            <person name="Uechi K."/>
            <person name="Horii T."/>
            <person name="Iida T."/>
            <person name="Fujita J."/>
            <person name="Nakamura S."/>
        </authorList>
    </citation>
    <scope>NUCLEOTIDE SEQUENCE [LARGE SCALE GENOMIC DNA]</scope>
    <source>
        <strain evidence="2 3">JCM 17899</strain>
    </source>
</reference>
<sequence>MFADPSPVPEKPGAYGWWFRTIPGSIETSNCEQRDGLTLLYVGISQGPPPANGKPRSVQNLRKRIGYHFGGGAADADGSTLRKSLGLLLADDLEIELRRIGSGDRMTFAGGEPVLTTWMGDNALVSWVVHPEPWLLERELMATLDVPLVVRGNERNAFHPELKRIRREGATRAGKQRILKEW</sequence>
<proteinExistence type="predicted"/>
<feature type="domain" description="GIY-YIG catalytic" evidence="1">
    <location>
        <begin position="13"/>
        <end position="167"/>
    </location>
</feature>
<evidence type="ECO:0000259" key="1">
    <source>
        <dbReference type="Pfam" id="PF20815"/>
    </source>
</evidence>
<dbReference type="KEGG" id="msei:MSEDJ_52800"/>
<protein>
    <recommendedName>
        <fullName evidence="1">GIY-YIG catalytic domain-containing protein</fullName>
    </recommendedName>
</protein>
<name>A0A7I7QXW4_9MYCO</name>
<organism evidence="2 3">
    <name type="scientific">Mycolicibacterium sediminis</name>
    <dbReference type="NCBI Taxonomy" id="1286180"/>
    <lineage>
        <taxon>Bacteria</taxon>
        <taxon>Bacillati</taxon>
        <taxon>Actinomycetota</taxon>
        <taxon>Actinomycetes</taxon>
        <taxon>Mycobacteriales</taxon>
        <taxon>Mycobacteriaceae</taxon>
        <taxon>Mycolicibacterium</taxon>
    </lineage>
</organism>
<dbReference type="InterPro" id="IPR049311">
    <property type="entry name" value="GIY_YIG_cat"/>
</dbReference>
<dbReference type="Proteomes" id="UP000467193">
    <property type="component" value="Chromosome"/>
</dbReference>
<dbReference type="AlphaFoldDB" id="A0A7I7QXW4"/>
<evidence type="ECO:0000313" key="3">
    <source>
        <dbReference type="Proteomes" id="UP000467193"/>
    </source>
</evidence>